<dbReference type="InterPro" id="IPR017850">
    <property type="entry name" value="Alkaline_phosphatase_core_sf"/>
</dbReference>
<sequence>MRSRLSTTARVTGVGALAVAIGATSIGVATSTSRDNTAAARQAIQGGSARNVILLIGDGMGDSEITIARNYQVGASGRLAMDKLPLTGAYTTYAVQQSDPTKPDYVTDSAASGTGWATGHKTYNGAISVLPNGKPVPTVLELAKKNGYRTGNVTTAELQDATPAVLVSHVVQRDCKGPQSMTKCPTNDLKNGGKGSIAEQLVNTRADVTFGGGKQYFDQTVQAGNYQGLSVWQQAQTQGYRLISDATGLAALPNNVKTPVLGAFAPNNMDLEWTGPTPTTAGTPSTTCQPNTARSSTQPHLSQMAGKALSILDRQSQGQRKGFFLQIEGASIDKQDHAANPCGQIGETVEFDKSVKLALDYQRKHPDTLIVVTADHGHTSQIVETGSTTTGVTATLHTHDDADMTISYATAPYGQSQQHTGTQVRIAAGGPQAANVLGVTNQTDLFGTVSRALRLR</sequence>
<evidence type="ECO:0000256" key="2">
    <source>
        <dbReference type="ARBA" id="ARBA00001947"/>
    </source>
</evidence>
<feature type="compositionally biased region" description="Low complexity" evidence="10">
    <location>
        <begin position="278"/>
        <end position="287"/>
    </location>
</feature>
<dbReference type="PANTHER" id="PTHR11596">
    <property type="entry name" value="ALKALINE PHOSPHATASE"/>
    <property type="match status" value="1"/>
</dbReference>
<gene>
    <name evidence="11" type="primary">phoA</name>
    <name evidence="11" type="ORF">ACFQBT_12535</name>
</gene>
<evidence type="ECO:0000256" key="4">
    <source>
        <dbReference type="ARBA" id="ARBA00022553"/>
    </source>
</evidence>
<dbReference type="PROSITE" id="PS00123">
    <property type="entry name" value="ALKALINE_PHOSPHATASE"/>
    <property type="match status" value="1"/>
</dbReference>
<feature type="region of interest" description="Disordered" evidence="10">
    <location>
        <begin position="278"/>
        <end position="299"/>
    </location>
</feature>
<dbReference type="NCBIfam" id="NF007810">
    <property type="entry name" value="PRK10518.1"/>
    <property type="match status" value="1"/>
</dbReference>
<evidence type="ECO:0000313" key="11">
    <source>
        <dbReference type="EMBL" id="MFC6714598.1"/>
    </source>
</evidence>
<evidence type="ECO:0000256" key="1">
    <source>
        <dbReference type="ARBA" id="ARBA00001946"/>
    </source>
</evidence>
<dbReference type="EC" id="3.1.3.1" evidence="11"/>
<dbReference type="GO" id="GO:0004035">
    <property type="term" value="F:alkaline phosphatase activity"/>
    <property type="evidence" value="ECO:0007669"/>
    <property type="project" value="UniProtKB-EC"/>
</dbReference>
<evidence type="ECO:0000313" key="12">
    <source>
        <dbReference type="Proteomes" id="UP001596356"/>
    </source>
</evidence>
<dbReference type="InterPro" id="IPR018299">
    <property type="entry name" value="Alkaline_phosphatase_AS"/>
</dbReference>
<evidence type="ECO:0000256" key="10">
    <source>
        <dbReference type="SAM" id="MobiDB-lite"/>
    </source>
</evidence>
<comment type="cofactor">
    <cofactor evidence="2">
        <name>Zn(2+)</name>
        <dbReference type="ChEBI" id="CHEBI:29105"/>
    </cofactor>
</comment>
<protein>
    <submittedName>
        <fullName evidence="11">Alkaline phosphatase</fullName>
        <ecNumber evidence="11">3.1.3.1</ecNumber>
    </submittedName>
</protein>
<reference evidence="12" key="1">
    <citation type="journal article" date="2019" name="Int. J. Syst. Evol. Microbiol.">
        <title>The Global Catalogue of Microorganisms (GCM) 10K type strain sequencing project: providing services to taxonomists for standard genome sequencing and annotation.</title>
        <authorList>
            <consortium name="The Broad Institute Genomics Platform"/>
            <consortium name="The Broad Institute Genome Sequencing Center for Infectious Disease"/>
            <person name="Wu L."/>
            <person name="Ma J."/>
        </authorList>
    </citation>
    <scope>NUCLEOTIDE SEQUENCE [LARGE SCALE GENOMIC DNA]</scope>
    <source>
        <strain evidence="12">NBRC 106593</strain>
    </source>
</reference>
<feature type="compositionally biased region" description="Polar residues" evidence="10">
    <location>
        <begin position="288"/>
        <end position="299"/>
    </location>
</feature>
<keyword evidence="12" id="KW-1185">Reference proteome</keyword>
<comment type="cofactor">
    <cofactor evidence="1">
        <name>Mg(2+)</name>
        <dbReference type="ChEBI" id="CHEBI:18420"/>
    </cofactor>
</comment>
<evidence type="ECO:0000256" key="7">
    <source>
        <dbReference type="ARBA" id="ARBA00022833"/>
    </source>
</evidence>
<dbReference type="EMBL" id="JBHSWJ010000002">
    <property type="protein sequence ID" value="MFC6714598.1"/>
    <property type="molecule type" value="Genomic_DNA"/>
</dbReference>
<dbReference type="SMART" id="SM00098">
    <property type="entry name" value="alkPPc"/>
    <property type="match status" value="1"/>
</dbReference>
<dbReference type="RefSeq" id="WP_377823121.1">
    <property type="nucleotide sequence ID" value="NZ_JBHSWJ010000002.1"/>
</dbReference>
<evidence type="ECO:0000256" key="3">
    <source>
        <dbReference type="ARBA" id="ARBA00005984"/>
    </source>
</evidence>
<dbReference type="PRINTS" id="PR00113">
    <property type="entry name" value="ALKPHPHTASE"/>
</dbReference>
<comment type="caution">
    <text evidence="11">The sequence shown here is derived from an EMBL/GenBank/DDBJ whole genome shotgun (WGS) entry which is preliminary data.</text>
</comment>
<evidence type="ECO:0000256" key="9">
    <source>
        <dbReference type="RuleBase" id="RU003946"/>
    </source>
</evidence>
<accession>A0ABW2AUI4</accession>
<dbReference type="PANTHER" id="PTHR11596:SF5">
    <property type="entry name" value="ALKALINE PHOSPHATASE"/>
    <property type="match status" value="1"/>
</dbReference>
<keyword evidence="7" id="KW-0862">Zinc</keyword>
<keyword evidence="6 11" id="KW-0378">Hydrolase</keyword>
<proteinExistence type="inferred from homology"/>
<keyword evidence="5" id="KW-0479">Metal-binding</keyword>
<dbReference type="CDD" id="cd16012">
    <property type="entry name" value="ALP"/>
    <property type="match status" value="1"/>
</dbReference>
<keyword evidence="8" id="KW-0460">Magnesium</keyword>
<dbReference type="SUPFAM" id="SSF53649">
    <property type="entry name" value="Alkaline phosphatase-like"/>
    <property type="match status" value="1"/>
</dbReference>
<dbReference type="InterPro" id="IPR001952">
    <property type="entry name" value="Alkaline_phosphatase"/>
</dbReference>
<evidence type="ECO:0000256" key="5">
    <source>
        <dbReference type="ARBA" id="ARBA00022723"/>
    </source>
</evidence>
<comment type="similarity">
    <text evidence="3 9">Belongs to the alkaline phosphatase family.</text>
</comment>
<dbReference type="Proteomes" id="UP001596356">
    <property type="component" value="Unassembled WGS sequence"/>
</dbReference>
<dbReference type="Pfam" id="PF00245">
    <property type="entry name" value="Alk_phosphatase"/>
    <property type="match status" value="1"/>
</dbReference>
<organism evidence="11 12">
    <name type="scientific">Branchiibius cervicis</name>
    <dbReference type="NCBI Taxonomy" id="908252"/>
    <lineage>
        <taxon>Bacteria</taxon>
        <taxon>Bacillati</taxon>
        <taxon>Actinomycetota</taxon>
        <taxon>Actinomycetes</taxon>
        <taxon>Micrococcales</taxon>
        <taxon>Dermacoccaceae</taxon>
        <taxon>Branchiibius</taxon>
    </lineage>
</organism>
<evidence type="ECO:0000256" key="8">
    <source>
        <dbReference type="ARBA" id="ARBA00022842"/>
    </source>
</evidence>
<name>A0ABW2AUI4_9MICO</name>
<evidence type="ECO:0000256" key="6">
    <source>
        <dbReference type="ARBA" id="ARBA00022801"/>
    </source>
</evidence>
<dbReference type="Gene3D" id="3.40.720.10">
    <property type="entry name" value="Alkaline Phosphatase, subunit A"/>
    <property type="match status" value="1"/>
</dbReference>
<keyword evidence="4" id="KW-0597">Phosphoprotein</keyword>